<dbReference type="STRING" id="631362.Thi970DRAFT_00820"/>
<organism evidence="1 2">
    <name type="scientific">Thiorhodovibrio frisius</name>
    <dbReference type="NCBI Taxonomy" id="631362"/>
    <lineage>
        <taxon>Bacteria</taxon>
        <taxon>Pseudomonadati</taxon>
        <taxon>Pseudomonadota</taxon>
        <taxon>Gammaproteobacteria</taxon>
        <taxon>Chromatiales</taxon>
        <taxon>Chromatiaceae</taxon>
        <taxon>Thiorhodovibrio</taxon>
    </lineage>
</organism>
<dbReference type="EMBL" id="JH603168">
    <property type="protein sequence ID" value="EIC23167.1"/>
    <property type="molecule type" value="Genomic_DNA"/>
</dbReference>
<dbReference type="OrthoDB" id="6088517at2"/>
<gene>
    <name evidence="1" type="ORF">Thi970DRAFT_00820</name>
</gene>
<dbReference type="eggNOG" id="ENOG50323V5">
    <property type="taxonomic scope" value="Bacteria"/>
</dbReference>
<proteinExistence type="predicted"/>
<name>H8YXJ1_9GAMM</name>
<dbReference type="Proteomes" id="UP000002964">
    <property type="component" value="Unassembled WGS sequence"/>
</dbReference>
<evidence type="ECO:0000313" key="1">
    <source>
        <dbReference type="EMBL" id="EIC23167.1"/>
    </source>
</evidence>
<dbReference type="RefSeq" id="WP_009147252.1">
    <property type="nucleotide sequence ID" value="NZ_CP121471.1"/>
</dbReference>
<accession>H8YXJ1</accession>
<reference evidence="2" key="1">
    <citation type="submission" date="2011-06" db="EMBL/GenBank/DDBJ databases">
        <authorList>
            <consortium name="US DOE Joint Genome Institute (JGI-PGF)"/>
            <person name="Lucas S."/>
            <person name="Han J."/>
            <person name="Lapidus A."/>
            <person name="Cheng J.-F."/>
            <person name="Goodwin L."/>
            <person name="Pitluck S."/>
            <person name="Peters L."/>
            <person name="Land M.L."/>
            <person name="Hauser L."/>
            <person name="Vogl K."/>
            <person name="Liu Z."/>
            <person name="Overmann J."/>
            <person name="Frigaard N.-U."/>
            <person name="Bryant D.A."/>
            <person name="Woyke T.J."/>
        </authorList>
    </citation>
    <scope>NUCLEOTIDE SEQUENCE [LARGE SCALE GENOMIC DNA]</scope>
    <source>
        <strain evidence="2">970</strain>
    </source>
</reference>
<dbReference type="AlphaFoldDB" id="H8YXJ1"/>
<reference evidence="1 2" key="2">
    <citation type="submission" date="2011-11" db="EMBL/GenBank/DDBJ databases">
        <authorList>
            <consortium name="US DOE Joint Genome Institute"/>
            <person name="Lucas S."/>
            <person name="Han J."/>
            <person name="Lapidus A."/>
            <person name="Cheng J.-F."/>
            <person name="Goodwin L."/>
            <person name="Pitluck S."/>
            <person name="Peters L."/>
            <person name="Ovchinnikova G."/>
            <person name="Zhang X."/>
            <person name="Detter J.C."/>
            <person name="Han C."/>
            <person name="Tapia R."/>
            <person name="Land M."/>
            <person name="Hauser L."/>
            <person name="Kyrpides N."/>
            <person name="Ivanova N."/>
            <person name="Pagani I."/>
            <person name="Vogl K."/>
            <person name="Liu Z."/>
            <person name="Overmann J."/>
            <person name="Frigaard N.-U."/>
            <person name="Bryant D."/>
            <person name="Woyke T."/>
        </authorList>
    </citation>
    <scope>NUCLEOTIDE SEQUENCE [LARGE SCALE GENOMIC DNA]</scope>
    <source>
        <strain evidence="1 2">970</strain>
    </source>
</reference>
<sequence>MPDPRLILYHKQPISARTRFLQLPDHTVCAFAALPATTTLAERTSDQSNLISHPAFLLRAAENRLALPQDSLEAEPGYRCLLHSPEGIIEVFLARFTAIDPPCTAAETIGGTFIDLTQARGLPRVELELLRLAYERILG</sequence>
<protein>
    <submittedName>
        <fullName evidence="1">Uncharacterized protein</fullName>
    </submittedName>
</protein>
<keyword evidence="2" id="KW-1185">Reference proteome</keyword>
<dbReference type="HOGENOM" id="CLU_147956_0_0_6"/>
<evidence type="ECO:0000313" key="2">
    <source>
        <dbReference type="Proteomes" id="UP000002964"/>
    </source>
</evidence>